<gene>
    <name evidence="2" type="ORF">GCM10022378_11130</name>
</gene>
<accession>A0ABP7EQC3</accession>
<dbReference type="Pfam" id="PF06114">
    <property type="entry name" value="Peptidase_M78"/>
    <property type="match status" value="1"/>
</dbReference>
<dbReference type="RefSeq" id="WP_344702250.1">
    <property type="nucleotide sequence ID" value="NZ_BAABCK010000021.1"/>
</dbReference>
<dbReference type="EMBL" id="BAABCK010000021">
    <property type="protein sequence ID" value="GAA3722860.1"/>
    <property type="molecule type" value="Genomic_DNA"/>
</dbReference>
<dbReference type="Proteomes" id="UP001500920">
    <property type="component" value="Unassembled WGS sequence"/>
</dbReference>
<evidence type="ECO:0000313" key="3">
    <source>
        <dbReference type="Proteomes" id="UP001500920"/>
    </source>
</evidence>
<sequence>MRIEKRVNDIVDMCVTDRLDLNISHLSYMFSAHILYNHIDNAYMTKRGIDVIALKIDASFKMWKAFCHEAGHMFLHCTDQRHMPRAFNQMQEAEAEKFAILLMMPEKLIMKYELYTAQEVTSYFNVPFDLALKRIEMLIEHTRMTIYN</sequence>
<protein>
    <recommendedName>
        <fullName evidence="1">IrrE N-terminal-like domain-containing protein</fullName>
    </recommendedName>
</protein>
<organism evidence="2 3">
    <name type="scientific">Salinicoccus jeotgali</name>
    <dbReference type="NCBI Taxonomy" id="381634"/>
    <lineage>
        <taxon>Bacteria</taxon>
        <taxon>Bacillati</taxon>
        <taxon>Bacillota</taxon>
        <taxon>Bacilli</taxon>
        <taxon>Bacillales</taxon>
        <taxon>Staphylococcaceae</taxon>
        <taxon>Salinicoccus</taxon>
    </lineage>
</organism>
<name>A0ABP7EQC3_9STAP</name>
<reference evidence="3" key="1">
    <citation type="journal article" date="2019" name="Int. J. Syst. Evol. Microbiol.">
        <title>The Global Catalogue of Microorganisms (GCM) 10K type strain sequencing project: providing services to taxonomists for standard genome sequencing and annotation.</title>
        <authorList>
            <consortium name="The Broad Institute Genomics Platform"/>
            <consortium name="The Broad Institute Genome Sequencing Center for Infectious Disease"/>
            <person name="Wu L."/>
            <person name="Ma J."/>
        </authorList>
    </citation>
    <scope>NUCLEOTIDE SEQUENCE [LARGE SCALE GENOMIC DNA]</scope>
    <source>
        <strain evidence="3">JCM 16981</strain>
    </source>
</reference>
<keyword evidence="3" id="KW-1185">Reference proteome</keyword>
<evidence type="ECO:0000259" key="1">
    <source>
        <dbReference type="Pfam" id="PF06114"/>
    </source>
</evidence>
<proteinExistence type="predicted"/>
<dbReference type="InterPro" id="IPR010359">
    <property type="entry name" value="IrrE_HExxH"/>
</dbReference>
<evidence type="ECO:0000313" key="2">
    <source>
        <dbReference type="EMBL" id="GAA3722860.1"/>
    </source>
</evidence>
<comment type="caution">
    <text evidence="2">The sequence shown here is derived from an EMBL/GenBank/DDBJ whole genome shotgun (WGS) entry which is preliminary data.</text>
</comment>
<feature type="domain" description="IrrE N-terminal-like" evidence="1">
    <location>
        <begin position="61"/>
        <end position="135"/>
    </location>
</feature>